<dbReference type="Pfam" id="PF00440">
    <property type="entry name" value="TetR_N"/>
    <property type="match status" value="1"/>
</dbReference>
<name>A0ABS5KXI4_9ACTN</name>
<keyword evidence="2 4" id="KW-0238">DNA-binding</keyword>
<sequence length="197" mass="21502">MTASEPEPLSPKHAAKRRQIIEAAQRILARDGLAACTARAVADESPLTKSAIHYYFQDMDEIVDAAMAAHLAAFLSLVRAAADRYADPSERFWAAVRTYLEIFTHQPGTARLWFAYWVDAGERSRTGPIDSMHHAATELLASLLTDIPIAHAAPRAHALLSYLLGTVVQQAIRPLPFTALASEIAELCGPELVMPTT</sequence>
<dbReference type="Proteomes" id="UP000730482">
    <property type="component" value="Unassembled WGS sequence"/>
</dbReference>
<dbReference type="PANTHER" id="PTHR30055:SF234">
    <property type="entry name" value="HTH-TYPE TRANSCRIPTIONAL REGULATOR BETI"/>
    <property type="match status" value="1"/>
</dbReference>
<keyword evidence="3" id="KW-0804">Transcription</keyword>
<evidence type="ECO:0000313" key="7">
    <source>
        <dbReference type="Proteomes" id="UP000730482"/>
    </source>
</evidence>
<reference evidence="6 7" key="1">
    <citation type="submission" date="2020-02" db="EMBL/GenBank/DDBJ databases">
        <title>Acidophilic actinobacteria isolated from forest soil.</title>
        <authorList>
            <person name="Golinska P."/>
        </authorList>
    </citation>
    <scope>NUCLEOTIDE SEQUENCE [LARGE SCALE GENOMIC DNA]</scope>
    <source>
        <strain evidence="6 7">NL8</strain>
    </source>
</reference>
<dbReference type="RefSeq" id="WP_212014225.1">
    <property type="nucleotide sequence ID" value="NZ_JAAFYZ010000114.1"/>
</dbReference>
<keyword evidence="7" id="KW-1185">Reference proteome</keyword>
<evidence type="ECO:0000313" key="6">
    <source>
        <dbReference type="EMBL" id="MBS2550760.1"/>
    </source>
</evidence>
<keyword evidence="1" id="KW-0805">Transcription regulation</keyword>
<evidence type="ECO:0000256" key="3">
    <source>
        <dbReference type="ARBA" id="ARBA00023163"/>
    </source>
</evidence>
<feature type="DNA-binding region" description="H-T-H motif" evidence="4">
    <location>
        <begin position="37"/>
        <end position="56"/>
    </location>
</feature>
<dbReference type="InterPro" id="IPR009057">
    <property type="entry name" value="Homeodomain-like_sf"/>
</dbReference>
<gene>
    <name evidence="6" type="ORF">KGQ19_28200</name>
</gene>
<dbReference type="InterPro" id="IPR050109">
    <property type="entry name" value="HTH-type_TetR-like_transc_reg"/>
</dbReference>
<dbReference type="PRINTS" id="PR00455">
    <property type="entry name" value="HTHTETR"/>
</dbReference>
<comment type="caution">
    <text evidence="6">The sequence shown here is derived from an EMBL/GenBank/DDBJ whole genome shotgun (WGS) entry which is preliminary data.</text>
</comment>
<dbReference type="SUPFAM" id="SSF46689">
    <property type="entry name" value="Homeodomain-like"/>
    <property type="match status" value="1"/>
</dbReference>
<dbReference type="InterPro" id="IPR036271">
    <property type="entry name" value="Tet_transcr_reg_TetR-rel_C_sf"/>
</dbReference>
<feature type="domain" description="HTH tetR-type" evidence="5">
    <location>
        <begin position="14"/>
        <end position="74"/>
    </location>
</feature>
<dbReference type="PROSITE" id="PS50977">
    <property type="entry name" value="HTH_TETR_2"/>
    <property type="match status" value="1"/>
</dbReference>
<evidence type="ECO:0000256" key="4">
    <source>
        <dbReference type="PROSITE-ProRule" id="PRU00335"/>
    </source>
</evidence>
<evidence type="ECO:0000256" key="2">
    <source>
        <dbReference type="ARBA" id="ARBA00023125"/>
    </source>
</evidence>
<dbReference type="Gene3D" id="1.10.357.10">
    <property type="entry name" value="Tetracycline Repressor, domain 2"/>
    <property type="match status" value="1"/>
</dbReference>
<evidence type="ECO:0000256" key="1">
    <source>
        <dbReference type="ARBA" id="ARBA00023015"/>
    </source>
</evidence>
<evidence type="ECO:0000259" key="5">
    <source>
        <dbReference type="PROSITE" id="PS50977"/>
    </source>
</evidence>
<organism evidence="6 7">
    <name type="scientific">Catenulispora pinistramenti</name>
    <dbReference type="NCBI Taxonomy" id="2705254"/>
    <lineage>
        <taxon>Bacteria</taxon>
        <taxon>Bacillati</taxon>
        <taxon>Actinomycetota</taxon>
        <taxon>Actinomycetes</taxon>
        <taxon>Catenulisporales</taxon>
        <taxon>Catenulisporaceae</taxon>
        <taxon>Catenulispora</taxon>
    </lineage>
</organism>
<proteinExistence type="predicted"/>
<accession>A0ABS5KXI4</accession>
<dbReference type="EMBL" id="JAAFYZ010000114">
    <property type="protein sequence ID" value="MBS2550760.1"/>
    <property type="molecule type" value="Genomic_DNA"/>
</dbReference>
<dbReference type="SUPFAM" id="SSF48498">
    <property type="entry name" value="Tetracyclin repressor-like, C-terminal domain"/>
    <property type="match status" value="1"/>
</dbReference>
<dbReference type="InterPro" id="IPR001647">
    <property type="entry name" value="HTH_TetR"/>
</dbReference>
<protein>
    <submittedName>
        <fullName evidence="6">TetR family transcriptional regulator</fullName>
    </submittedName>
</protein>
<dbReference type="PANTHER" id="PTHR30055">
    <property type="entry name" value="HTH-TYPE TRANSCRIPTIONAL REGULATOR RUTR"/>
    <property type="match status" value="1"/>
</dbReference>